<feature type="transmembrane region" description="Helical" evidence="2">
    <location>
        <begin position="413"/>
        <end position="430"/>
    </location>
</feature>
<dbReference type="AlphaFoldDB" id="A0A835DTA8"/>
<accession>A0A835DTA8</accession>
<name>A0A835DTA8_9POAL</name>
<keyword evidence="4" id="KW-1185">Reference proteome</keyword>
<protein>
    <submittedName>
        <fullName evidence="3">Uncharacterized protein</fullName>
    </submittedName>
</protein>
<evidence type="ECO:0000256" key="1">
    <source>
        <dbReference type="SAM" id="MobiDB-lite"/>
    </source>
</evidence>
<gene>
    <name evidence="3" type="ORF">HU200_067158</name>
</gene>
<dbReference type="Proteomes" id="UP000636709">
    <property type="component" value="Unassembled WGS sequence"/>
</dbReference>
<evidence type="ECO:0000313" key="3">
    <source>
        <dbReference type="EMBL" id="KAF8642805.1"/>
    </source>
</evidence>
<reference evidence="3" key="1">
    <citation type="submission" date="2020-07" db="EMBL/GenBank/DDBJ databases">
        <title>Genome sequence and genetic diversity analysis of an under-domesticated orphan crop, white fonio (Digitaria exilis).</title>
        <authorList>
            <person name="Bennetzen J.L."/>
            <person name="Chen S."/>
            <person name="Ma X."/>
            <person name="Wang X."/>
            <person name="Yssel A.E.J."/>
            <person name="Chaluvadi S.R."/>
            <person name="Johnson M."/>
            <person name="Gangashetty P."/>
            <person name="Hamidou F."/>
            <person name="Sanogo M.D."/>
            <person name="Zwaenepoel A."/>
            <person name="Wallace J."/>
            <person name="Van De Peer Y."/>
            <person name="Van Deynze A."/>
        </authorList>
    </citation>
    <scope>NUCLEOTIDE SEQUENCE</scope>
    <source>
        <tissue evidence="3">Leaves</tissue>
    </source>
</reference>
<keyword evidence="2" id="KW-1133">Transmembrane helix</keyword>
<feature type="region of interest" description="Disordered" evidence="1">
    <location>
        <begin position="238"/>
        <end position="259"/>
    </location>
</feature>
<feature type="compositionally biased region" description="Polar residues" evidence="1">
    <location>
        <begin position="93"/>
        <end position="103"/>
    </location>
</feature>
<keyword evidence="2" id="KW-0812">Transmembrane</keyword>
<comment type="caution">
    <text evidence="3">The sequence shown here is derived from an EMBL/GenBank/DDBJ whole genome shotgun (WGS) entry which is preliminary data.</text>
</comment>
<sequence>MARITRSANRLATRQCTPRPPHVLVVALCLASSYLPSASSQSAADSCSNASASAASSPSTPPARLLPSVALARLHPKIRQGGGEQRVELSGCQHRTTAGTSRSVLADRADGGSSAVAGWAAGAGAGSSAARQYYLGGPRAPARVRRTRASWRSSPRRRPPSCPRGPGSTSRSRLAGQPLTDVVYAVGPPAACRAPTGSCRSSTRTWRPAPSACPAVALVVWGQPCHAAAVTATTMAEKAAGKGKSKRGDNGDEGDEGKGARKHVAGFIIHLGHRRLPEREASAWRARRGELGRVGPLRRGVRALLEALRPVLVLRARRGAGHRVRWSACWHRGGGGSGSATTTRVAAHKAIGVVVVVCACLQVMQCWRGRRRRRRRGGIGTCTTTTSAVVAVALGVANVFYGLSLANERQEWSYVYGVFIGIFAVVYLVLEDGDAGIDPFPVPPGRLHAWLLVSVSHGCHEIRGPFE</sequence>
<feature type="region of interest" description="Disordered" evidence="1">
    <location>
        <begin position="79"/>
        <end position="106"/>
    </location>
</feature>
<feature type="compositionally biased region" description="Basic residues" evidence="1">
    <location>
        <begin position="142"/>
        <end position="159"/>
    </location>
</feature>
<dbReference type="EMBL" id="JACEFO010003285">
    <property type="protein sequence ID" value="KAF8642805.1"/>
    <property type="molecule type" value="Genomic_DNA"/>
</dbReference>
<evidence type="ECO:0000313" key="4">
    <source>
        <dbReference type="Proteomes" id="UP000636709"/>
    </source>
</evidence>
<proteinExistence type="predicted"/>
<feature type="compositionally biased region" description="Low complexity" evidence="1">
    <location>
        <begin position="164"/>
        <end position="173"/>
    </location>
</feature>
<feature type="transmembrane region" description="Helical" evidence="2">
    <location>
        <begin position="379"/>
        <end position="401"/>
    </location>
</feature>
<feature type="region of interest" description="Disordered" evidence="1">
    <location>
        <begin position="139"/>
        <end position="178"/>
    </location>
</feature>
<evidence type="ECO:0000256" key="2">
    <source>
        <dbReference type="SAM" id="Phobius"/>
    </source>
</evidence>
<organism evidence="3 4">
    <name type="scientific">Digitaria exilis</name>
    <dbReference type="NCBI Taxonomy" id="1010633"/>
    <lineage>
        <taxon>Eukaryota</taxon>
        <taxon>Viridiplantae</taxon>
        <taxon>Streptophyta</taxon>
        <taxon>Embryophyta</taxon>
        <taxon>Tracheophyta</taxon>
        <taxon>Spermatophyta</taxon>
        <taxon>Magnoliopsida</taxon>
        <taxon>Liliopsida</taxon>
        <taxon>Poales</taxon>
        <taxon>Poaceae</taxon>
        <taxon>PACMAD clade</taxon>
        <taxon>Panicoideae</taxon>
        <taxon>Panicodae</taxon>
        <taxon>Paniceae</taxon>
        <taxon>Anthephorinae</taxon>
        <taxon>Digitaria</taxon>
    </lineage>
</organism>
<keyword evidence="2" id="KW-0472">Membrane</keyword>